<proteinExistence type="predicted"/>
<dbReference type="InterPro" id="IPR016032">
    <property type="entry name" value="Sig_transdc_resp-reg_C-effctor"/>
</dbReference>
<reference evidence="2 3" key="1">
    <citation type="submission" date="2023-12" db="EMBL/GenBank/DDBJ databases">
        <title>Amycolatopsis sp. V23-08.</title>
        <authorList>
            <person name="Somphong A."/>
        </authorList>
    </citation>
    <scope>NUCLEOTIDE SEQUENCE [LARGE SCALE GENOMIC DNA]</scope>
    <source>
        <strain evidence="2 3">V23-08</strain>
    </source>
</reference>
<dbReference type="SMART" id="SM00421">
    <property type="entry name" value="HTH_LUXR"/>
    <property type="match status" value="1"/>
</dbReference>
<accession>A0ABU5RN62</accession>
<protein>
    <submittedName>
        <fullName evidence="2">LuxR C-terminal-related transcriptional regulator</fullName>
    </submittedName>
</protein>
<dbReference type="SUPFAM" id="SSF46894">
    <property type="entry name" value="C-terminal effector domain of the bipartite response regulators"/>
    <property type="match status" value="1"/>
</dbReference>
<comment type="caution">
    <text evidence="2">The sequence shown here is derived from an EMBL/GenBank/DDBJ whole genome shotgun (WGS) entry which is preliminary data.</text>
</comment>
<name>A0ABU5RN62_9PSEU</name>
<sequence>MYEYSHAERERDIAHCPTGLRNSPAWRAQQADRDARRLIADVREYDPQLVWGRLNRLGKEDPQRLMSMLVELAAKADLAILDEDGAPDWTRPIGGTAALQPDHATYVTPQTDAAAEREAAVVRLLRDGVRHSEIGLRTGASGHQINNIAHKYDLIRGPFDPTERDDEIARLTAKGLVAREIAAQLGINERTVTAARARVRARKEVETAEAAA</sequence>
<dbReference type="Pfam" id="PF00196">
    <property type="entry name" value="GerE"/>
    <property type="match status" value="1"/>
</dbReference>
<evidence type="ECO:0000259" key="1">
    <source>
        <dbReference type="PROSITE" id="PS00622"/>
    </source>
</evidence>
<dbReference type="PROSITE" id="PS00622">
    <property type="entry name" value="HTH_LUXR_1"/>
    <property type="match status" value="1"/>
</dbReference>
<dbReference type="RefSeq" id="WP_323337890.1">
    <property type="nucleotide sequence ID" value="NZ_JAYFSI010000027.1"/>
</dbReference>
<feature type="domain" description="HTH luxR-type" evidence="1">
    <location>
        <begin position="175"/>
        <end position="202"/>
    </location>
</feature>
<dbReference type="InterPro" id="IPR000792">
    <property type="entry name" value="Tscrpt_reg_LuxR_C"/>
</dbReference>
<keyword evidence="3" id="KW-1185">Reference proteome</keyword>
<dbReference type="Gene3D" id="1.10.10.10">
    <property type="entry name" value="Winged helix-like DNA-binding domain superfamily/Winged helix DNA-binding domain"/>
    <property type="match status" value="1"/>
</dbReference>
<gene>
    <name evidence="2" type="ORF">VA596_50060</name>
</gene>
<evidence type="ECO:0000313" key="2">
    <source>
        <dbReference type="EMBL" id="MEA5367757.1"/>
    </source>
</evidence>
<dbReference type="Proteomes" id="UP001304298">
    <property type="component" value="Unassembled WGS sequence"/>
</dbReference>
<dbReference type="InterPro" id="IPR036388">
    <property type="entry name" value="WH-like_DNA-bd_sf"/>
</dbReference>
<dbReference type="EMBL" id="JAYFSI010000027">
    <property type="protein sequence ID" value="MEA5367757.1"/>
    <property type="molecule type" value="Genomic_DNA"/>
</dbReference>
<evidence type="ECO:0000313" key="3">
    <source>
        <dbReference type="Proteomes" id="UP001304298"/>
    </source>
</evidence>
<organism evidence="2 3">
    <name type="scientific">Amycolatopsis heterodermiae</name>
    <dbReference type="NCBI Taxonomy" id="3110235"/>
    <lineage>
        <taxon>Bacteria</taxon>
        <taxon>Bacillati</taxon>
        <taxon>Actinomycetota</taxon>
        <taxon>Actinomycetes</taxon>
        <taxon>Pseudonocardiales</taxon>
        <taxon>Pseudonocardiaceae</taxon>
        <taxon>Amycolatopsis</taxon>
    </lineage>
</organism>